<dbReference type="Proteomes" id="UP000321901">
    <property type="component" value="Unassembled WGS sequence"/>
</dbReference>
<dbReference type="AlphaFoldDB" id="A0A511ZAB2"/>
<dbReference type="OrthoDB" id="2456326at2"/>
<comment type="caution">
    <text evidence="2">The sequence shown here is derived from an EMBL/GenBank/DDBJ whole genome shotgun (WGS) entry which is preliminary data.</text>
</comment>
<organism evidence="2 3">
    <name type="scientific">Sporosarcina luteola</name>
    <dbReference type="NCBI Taxonomy" id="582850"/>
    <lineage>
        <taxon>Bacteria</taxon>
        <taxon>Bacillati</taxon>
        <taxon>Bacillota</taxon>
        <taxon>Bacilli</taxon>
        <taxon>Bacillales</taxon>
        <taxon>Caryophanaceae</taxon>
        <taxon>Sporosarcina</taxon>
    </lineage>
</organism>
<evidence type="ECO:0000313" key="2">
    <source>
        <dbReference type="EMBL" id="GEN84395.1"/>
    </source>
</evidence>
<keyword evidence="3" id="KW-1185">Reference proteome</keyword>
<keyword evidence="1" id="KW-1133">Transmembrane helix</keyword>
<gene>
    <name evidence="2" type="ORF">SLU01_27070</name>
</gene>
<feature type="transmembrane region" description="Helical" evidence="1">
    <location>
        <begin position="12"/>
        <end position="31"/>
    </location>
</feature>
<protein>
    <recommendedName>
        <fullName evidence="4">Competence protein ComGE</fullName>
    </recommendedName>
</protein>
<dbReference type="EMBL" id="BJYL01000036">
    <property type="protein sequence ID" value="GEN84395.1"/>
    <property type="molecule type" value="Genomic_DNA"/>
</dbReference>
<keyword evidence="1" id="KW-0812">Transmembrane</keyword>
<accession>A0A511ZAB2</accession>
<evidence type="ECO:0000313" key="3">
    <source>
        <dbReference type="Proteomes" id="UP000321901"/>
    </source>
</evidence>
<evidence type="ECO:0000256" key="1">
    <source>
        <dbReference type="SAM" id="Phobius"/>
    </source>
</evidence>
<evidence type="ECO:0008006" key="4">
    <source>
        <dbReference type="Google" id="ProtNLM"/>
    </source>
</evidence>
<keyword evidence="1" id="KW-0472">Membrane</keyword>
<name>A0A511ZAB2_9BACL</name>
<dbReference type="RefSeq" id="WP_147059205.1">
    <property type="nucleotide sequence ID" value="NZ_BJYL01000036.1"/>
</dbReference>
<reference evidence="2 3" key="1">
    <citation type="submission" date="2019-07" db="EMBL/GenBank/DDBJ databases">
        <title>Whole genome shotgun sequence of Sporosarcina luteola NBRC 105378.</title>
        <authorList>
            <person name="Hosoyama A."/>
            <person name="Uohara A."/>
            <person name="Ohji S."/>
            <person name="Ichikawa N."/>
        </authorList>
    </citation>
    <scope>NUCLEOTIDE SEQUENCE [LARGE SCALE GENOMIC DNA]</scope>
    <source>
        <strain evidence="2 3">NBRC 105378</strain>
    </source>
</reference>
<sequence length="100" mass="11437">MTNEKGFSWPESILSLSILMIIFGTLLPLYSHMSAQMEMKKLDMHAAETAYHAAVLHSSYGLTEGENLLEQTVYRWSIQANSICVTYRNFEKEVMKCIDV</sequence>
<proteinExistence type="predicted"/>